<proteinExistence type="predicted"/>
<sequence>PARAVAGPLPRARRTVPSRRHRRVLPVAALVPADAGSVPGGGPKERTRAAALCLPRCPTLACRVK</sequence>
<gene>
    <name evidence="1" type="ORF">ACFPZ4_05605</name>
</gene>
<keyword evidence="2" id="KW-1185">Reference proteome</keyword>
<dbReference type="Proteomes" id="UP001596207">
    <property type="component" value="Unassembled WGS sequence"/>
</dbReference>
<evidence type="ECO:0000313" key="1">
    <source>
        <dbReference type="EMBL" id="MFC5940956.1"/>
    </source>
</evidence>
<reference evidence="2" key="1">
    <citation type="journal article" date="2019" name="Int. J. Syst. Evol. Microbiol.">
        <title>The Global Catalogue of Microorganisms (GCM) 10K type strain sequencing project: providing services to taxonomists for standard genome sequencing and annotation.</title>
        <authorList>
            <consortium name="The Broad Institute Genomics Platform"/>
            <consortium name="The Broad Institute Genome Sequencing Center for Infectious Disease"/>
            <person name="Wu L."/>
            <person name="Ma J."/>
        </authorList>
    </citation>
    <scope>NUCLEOTIDE SEQUENCE [LARGE SCALE GENOMIC DNA]</scope>
    <source>
        <strain evidence="2">CGMCC 4.7173</strain>
    </source>
</reference>
<feature type="non-terminal residue" evidence="1">
    <location>
        <position position="1"/>
    </location>
</feature>
<comment type="caution">
    <text evidence="1">The sequence shown here is derived from an EMBL/GenBank/DDBJ whole genome shotgun (WGS) entry which is preliminary data.</text>
</comment>
<dbReference type="EMBL" id="JBHSQQ010000017">
    <property type="protein sequence ID" value="MFC5940956.1"/>
    <property type="molecule type" value="Genomic_DNA"/>
</dbReference>
<organism evidence="1 2">
    <name type="scientific">Micromonospora harpali</name>
    <dbReference type="NCBI Taxonomy" id="1490225"/>
    <lineage>
        <taxon>Bacteria</taxon>
        <taxon>Bacillati</taxon>
        <taxon>Actinomycetota</taxon>
        <taxon>Actinomycetes</taxon>
        <taxon>Micromonosporales</taxon>
        <taxon>Micromonosporaceae</taxon>
        <taxon>Micromonospora</taxon>
    </lineage>
</organism>
<accession>A0ABW1HHH4</accession>
<evidence type="ECO:0000313" key="2">
    <source>
        <dbReference type="Proteomes" id="UP001596207"/>
    </source>
</evidence>
<protein>
    <submittedName>
        <fullName evidence="1">Uncharacterized protein</fullName>
    </submittedName>
</protein>
<name>A0ABW1HHH4_9ACTN</name>